<evidence type="ECO:0000313" key="2">
    <source>
        <dbReference type="Proteomes" id="UP000679779"/>
    </source>
</evidence>
<dbReference type="EMBL" id="BORQ01000010">
    <property type="protein sequence ID" value="GIO34425.1"/>
    <property type="molecule type" value="Genomic_DNA"/>
</dbReference>
<comment type="caution">
    <text evidence="1">The sequence shown here is derived from an EMBL/GenBank/DDBJ whole genome shotgun (WGS) entry which is preliminary data.</text>
</comment>
<proteinExistence type="predicted"/>
<gene>
    <name evidence="1" type="ORF">J2TS6_55660</name>
</gene>
<evidence type="ECO:0000313" key="1">
    <source>
        <dbReference type="EMBL" id="GIO34425.1"/>
    </source>
</evidence>
<dbReference type="AlphaFoldDB" id="A0A919XP97"/>
<name>A0A919XP97_9BACL</name>
<organism evidence="1 2">
    <name type="scientific">Paenibacillus albilobatus</name>
    <dbReference type="NCBI Taxonomy" id="2716884"/>
    <lineage>
        <taxon>Bacteria</taxon>
        <taxon>Bacillati</taxon>
        <taxon>Bacillota</taxon>
        <taxon>Bacilli</taxon>
        <taxon>Bacillales</taxon>
        <taxon>Paenibacillaceae</taxon>
        <taxon>Paenibacillus</taxon>
    </lineage>
</organism>
<dbReference type="Proteomes" id="UP000679779">
    <property type="component" value="Unassembled WGS sequence"/>
</dbReference>
<reference evidence="1" key="1">
    <citation type="submission" date="2021-03" db="EMBL/GenBank/DDBJ databases">
        <title>Antimicrobial resistance genes in bacteria isolated from Japanese honey, and their potential for conferring macrolide and lincosamide resistance in the American foulbrood pathogen Paenibacillus larvae.</title>
        <authorList>
            <person name="Okamoto M."/>
            <person name="Kumagai M."/>
            <person name="Kanamori H."/>
            <person name="Takamatsu D."/>
        </authorList>
    </citation>
    <scope>NUCLEOTIDE SEQUENCE</scope>
    <source>
        <strain evidence="1">J2TS6</strain>
    </source>
</reference>
<keyword evidence="2" id="KW-1185">Reference proteome</keyword>
<sequence>MHYTNIKRFRTDCIEIIIRFFELQWTTEKKGTDARKPDMVYSMLSESKATDRALKTARGDVMEYAHLSFLVI</sequence>
<accession>A0A919XP97</accession>
<protein>
    <submittedName>
        <fullName evidence="1">Uncharacterized protein</fullName>
    </submittedName>
</protein>